<dbReference type="PANTHER" id="PTHR23182">
    <property type="entry name" value="BREAKPOINT CLUSTER REGION PROTEIN BCR"/>
    <property type="match status" value="1"/>
</dbReference>
<comment type="caution">
    <text evidence="1">The sequence shown here is derived from an EMBL/GenBank/DDBJ whole genome shotgun (WGS) entry which is preliminary data.</text>
</comment>
<dbReference type="PANTHER" id="PTHR23182:SF5">
    <property type="entry name" value="ACTIVE BREAKPOINT CLUSTER REGION-RELATED PROTEIN"/>
    <property type="match status" value="1"/>
</dbReference>
<name>A0ABD0R2A9_CIRMR</name>
<organism evidence="1 2">
    <name type="scientific">Cirrhinus mrigala</name>
    <name type="common">Mrigala</name>
    <dbReference type="NCBI Taxonomy" id="683832"/>
    <lineage>
        <taxon>Eukaryota</taxon>
        <taxon>Metazoa</taxon>
        <taxon>Chordata</taxon>
        <taxon>Craniata</taxon>
        <taxon>Vertebrata</taxon>
        <taxon>Euteleostomi</taxon>
        <taxon>Actinopterygii</taxon>
        <taxon>Neopterygii</taxon>
        <taxon>Teleostei</taxon>
        <taxon>Ostariophysi</taxon>
        <taxon>Cypriniformes</taxon>
        <taxon>Cyprinidae</taxon>
        <taxon>Labeoninae</taxon>
        <taxon>Labeonini</taxon>
        <taxon>Cirrhinus</taxon>
    </lineage>
</organism>
<dbReference type="Proteomes" id="UP001529510">
    <property type="component" value="Unassembled WGS sequence"/>
</dbReference>
<accession>A0ABD0R2A9</accession>
<keyword evidence="2" id="KW-1185">Reference proteome</keyword>
<dbReference type="AlphaFoldDB" id="A0ABD0R2A9"/>
<evidence type="ECO:0000313" key="1">
    <source>
        <dbReference type="EMBL" id="KAL0192645.1"/>
    </source>
</evidence>
<gene>
    <name evidence="1" type="ORF">M9458_010941</name>
</gene>
<feature type="non-terminal residue" evidence="1">
    <location>
        <position position="1"/>
    </location>
</feature>
<dbReference type="InterPro" id="IPR037769">
    <property type="entry name" value="Abr/Bcr"/>
</dbReference>
<protein>
    <submittedName>
        <fullName evidence="1">Uncharacterized protein</fullName>
    </submittedName>
</protein>
<evidence type="ECO:0000313" key="2">
    <source>
        <dbReference type="Proteomes" id="UP001529510"/>
    </source>
</evidence>
<feature type="non-terminal residue" evidence="1">
    <location>
        <position position="56"/>
    </location>
</feature>
<reference evidence="1 2" key="1">
    <citation type="submission" date="2024-05" db="EMBL/GenBank/DDBJ databases">
        <title>Genome sequencing and assembly of Indian major carp, Cirrhinus mrigala (Hamilton, 1822).</title>
        <authorList>
            <person name="Mohindra V."/>
            <person name="Chowdhury L.M."/>
            <person name="Lal K."/>
            <person name="Jena J.K."/>
        </authorList>
    </citation>
    <scope>NUCLEOTIDE SEQUENCE [LARGE SCALE GENOMIC DNA]</scope>
    <source>
        <strain evidence="1">CM1030</strain>
        <tissue evidence="1">Blood</tissue>
    </source>
</reference>
<dbReference type="EMBL" id="JAMKFB020000005">
    <property type="protein sequence ID" value="KAL0192645.1"/>
    <property type="molecule type" value="Genomic_DNA"/>
</dbReference>
<sequence length="56" mass="6685">RHQQYECKWYIPLADLSFQTLDDSDSLPHVQTLPEHEIEEMKIKISSIKSEIQKEK</sequence>
<proteinExistence type="predicted"/>